<dbReference type="STRING" id="485916.Dtox_3520"/>
<dbReference type="eggNOG" id="COG1842">
    <property type="taxonomic scope" value="Bacteria"/>
</dbReference>
<gene>
    <name evidence="3" type="ordered locus">Dtox_3520</name>
</gene>
<dbReference type="InterPro" id="IPR007157">
    <property type="entry name" value="PspA_VIPP1"/>
</dbReference>
<feature type="coiled-coil region" evidence="2">
    <location>
        <begin position="26"/>
        <end position="74"/>
    </location>
</feature>
<proteinExistence type="inferred from homology"/>
<dbReference type="AlphaFoldDB" id="C8VVV0"/>
<dbReference type="Pfam" id="PF04012">
    <property type="entry name" value="PspA_IM30"/>
    <property type="match status" value="1"/>
</dbReference>
<protein>
    <submittedName>
        <fullName evidence="3">Phage shock protein A, PspA</fullName>
    </submittedName>
</protein>
<keyword evidence="4" id="KW-1185">Reference proteome</keyword>
<evidence type="ECO:0000256" key="2">
    <source>
        <dbReference type="SAM" id="Coils"/>
    </source>
</evidence>
<dbReference type="KEGG" id="dae:Dtox_3520"/>
<sequence>MSLFKRIGDNIRANINSLLDKAEDPVKMLEQYLRDMAEDIAEAETAVAKQIAVVKRFEAQYQEAQAMVEKRESQAMAAVESGREDLARRALEDKRLNQTKADEFYAQYQQYRDVADRLKLQLTDMKEEYEKMKARKAALVARAQAAKAQKSVNDVMSGFGKNNARGGFERMEEKVLQAEAEAQAGIELRSSGDNLDDELAALGQGTSDIDIEMQRLREKVKNRQ</sequence>
<comment type="similarity">
    <text evidence="1">Belongs to the PspA/Vipp/IM30 family.</text>
</comment>
<name>C8VVV0_DESAS</name>
<accession>C8VVV0</accession>
<dbReference type="RefSeq" id="WP_015758927.1">
    <property type="nucleotide sequence ID" value="NC_013216.1"/>
</dbReference>
<evidence type="ECO:0000313" key="4">
    <source>
        <dbReference type="Proteomes" id="UP000002217"/>
    </source>
</evidence>
<dbReference type="PANTHER" id="PTHR31088">
    <property type="entry name" value="MEMBRANE-ASSOCIATED PROTEIN VIPP1, CHLOROPLASTIC"/>
    <property type="match status" value="1"/>
</dbReference>
<keyword evidence="2" id="KW-0175">Coiled coil</keyword>
<feature type="coiled-coil region" evidence="2">
    <location>
        <begin position="108"/>
        <end position="181"/>
    </location>
</feature>
<evidence type="ECO:0000256" key="1">
    <source>
        <dbReference type="ARBA" id="ARBA00043985"/>
    </source>
</evidence>
<dbReference type="Proteomes" id="UP000002217">
    <property type="component" value="Chromosome"/>
</dbReference>
<reference evidence="3 4" key="1">
    <citation type="journal article" date="2009" name="Stand. Genomic Sci.">
        <title>Complete genome sequence of Desulfotomaculum acetoxidans type strain (5575).</title>
        <authorList>
            <person name="Spring S."/>
            <person name="Lapidus A."/>
            <person name="Schroder M."/>
            <person name="Gleim D."/>
            <person name="Sims D."/>
            <person name="Meincke L."/>
            <person name="Glavina Del Rio T."/>
            <person name="Tice H."/>
            <person name="Copeland A."/>
            <person name="Cheng J.F."/>
            <person name="Lucas S."/>
            <person name="Chen F."/>
            <person name="Nolan M."/>
            <person name="Bruce D."/>
            <person name="Goodwin L."/>
            <person name="Pitluck S."/>
            <person name="Ivanova N."/>
            <person name="Mavromatis K."/>
            <person name="Mikhailova N."/>
            <person name="Pati A."/>
            <person name="Chen A."/>
            <person name="Palaniappan K."/>
            <person name="Land M."/>
            <person name="Hauser L."/>
            <person name="Chang Y.J."/>
            <person name="Jeffries C.D."/>
            <person name="Chain P."/>
            <person name="Saunders E."/>
            <person name="Brettin T."/>
            <person name="Detter J.C."/>
            <person name="Goker M."/>
            <person name="Bristow J."/>
            <person name="Eisen J.A."/>
            <person name="Markowitz V."/>
            <person name="Hugenholtz P."/>
            <person name="Kyrpides N.C."/>
            <person name="Klenk H.P."/>
            <person name="Han C."/>
        </authorList>
    </citation>
    <scope>NUCLEOTIDE SEQUENCE [LARGE SCALE GENOMIC DNA]</scope>
    <source>
        <strain evidence="4">ATCC 49208 / DSM 771 / VKM B-1644</strain>
    </source>
</reference>
<dbReference type="EMBL" id="CP001720">
    <property type="protein sequence ID" value="ACV64237.1"/>
    <property type="molecule type" value="Genomic_DNA"/>
</dbReference>
<dbReference type="PANTHER" id="PTHR31088:SF6">
    <property type="entry name" value="PHAGE SHOCK PROTEIN A"/>
    <property type="match status" value="1"/>
</dbReference>
<evidence type="ECO:0000313" key="3">
    <source>
        <dbReference type="EMBL" id="ACV64237.1"/>
    </source>
</evidence>
<dbReference type="OrthoDB" id="9779630at2"/>
<dbReference type="HOGENOM" id="CLU_056466_4_1_9"/>
<organism evidence="3 4">
    <name type="scientific">Desulfofarcimen acetoxidans (strain ATCC 49208 / DSM 771 / KCTC 5769 / VKM B-1644 / 5575)</name>
    <name type="common">Desulfotomaculum acetoxidans</name>
    <dbReference type="NCBI Taxonomy" id="485916"/>
    <lineage>
        <taxon>Bacteria</taxon>
        <taxon>Bacillati</taxon>
        <taxon>Bacillota</taxon>
        <taxon>Clostridia</taxon>
        <taxon>Eubacteriales</taxon>
        <taxon>Peptococcaceae</taxon>
        <taxon>Desulfofarcimen</taxon>
    </lineage>
</organism>